<dbReference type="SUPFAM" id="SSF54001">
    <property type="entry name" value="Cysteine proteinases"/>
    <property type="match status" value="1"/>
</dbReference>
<dbReference type="GO" id="GO:0006508">
    <property type="term" value="P:proteolysis"/>
    <property type="evidence" value="ECO:0007669"/>
    <property type="project" value="UniProtKB-KW"/>
</dbReference>
<dbReference type="EMBL" id="FNFV01000001">
    <property type="protein sequence ID" value="SDK05621.1"/>
    <property type="molecule type" value="Genomic_DNA"/>
</dbReference>
<comment type="similarity">
    <text evidence="1">Belongs to the peptidase C40 family.</text>
</comment>
<dbReference type="STRING" id="990712.SAMN05216257_101440"/>
<organism evidence="6 7">
    <name type="scientific">Meinhardsimonia xiamenensis</name>
    <dbReference type="NCBI Taxonomy" id="990712"/>
    <lineage>
        <taxon>Bacteria</taxon>
        <taxon>Pseudomonadati</taxon>
        <taxon>Pseudomonadota</taxon>
        <taxon>Alphaproteobacteria</taxon>
        <taxon>Rhodobacterales</taxon>
        <taxon>Paracoccaceae</taxon>
        <taxon>Meinhardsimonia</taxon>
    </lineage>
</organism>
<evidence type="ECO:0000313" key="6">
    <source>
        <dbReference type="EMBL" id="SDK05621.1"/>
    </source>
</evidence>
<dbReference type="Pfam" id="PF00877">
    <property type="entry name" value="NLPC_P60"/>
    <property type="match status" value="1"/>
</dbReference>
<keyword evidence="4" id="KW-0788">Thiol protease</keyword>
<evidence type="ECO:0000313" key="7">
    <source>
        <dbReference type="Proteomes" id="UP000199328"/>
    </source>
</evidence>
<evidence type="ECO:0000256" key="2">
    <source>
        <dbReference type="ARBA" id="ARBA00022670"/>
    </source>
</evidence>
<evidence type="ECO:0000256" key="1">
    <source>
        <dbReference type="ARBA" id="ARBA00007074"/>
    </source>
</evidence>
<evidence type="ECO:0000256" key="4">
    <source>
        <dbReference type="ARBA" id="ARBA00022807"/>
    </source>
</evidence>
<dbReference type="InterPro" id="IPR000064">
    <property type="entry name" value="NLP_P60_dom"/>
</dbReference>
<reference evidence="7" key="1">
    <citation type="submission" date="2016-10" db="EMBL/GenBank/DDBJ databases">
        <authorList>
            <person name="Varghese N."/>
            <person name="Submissions S."/>
        </authorList>
    </citation>
    <scope>NUCLEOTIDE SEQUENCE [LARGE SCALE GENOMIC DNA]</scope>
    <source>
        <strain evidence="7">CGMCC 1.10789</strain>
    </source>
</reference>
<dbReference type="InterPro" id="IPR041382">
    <property type="entry name" value="SH3_16"/>
</dbReference>
<dbReference type="RefSeq" id="WP_249028369.1">
    <property type="nucleotide sequence ID" value="NZ_PVND01000002.1"/>
</dbReference>
<dbReference type="GO" id="GO:0008234">
    <property type="term" value="F:cysteine-type peptidase activity"/>
    <property type="evidence" value="ECO:0007669"/>
    <property type="project" value="UniProtKB-KW"/>
</dbReference>
<protein>
    <submittedName>
        <fullName evidence="6">NlpC/P60 family protein</fullName>
    </submittedName>
</protein>
<evidence type="ECO:0000256" key="3">
    <source>
        <dbReference type="ARBA" id="ARBA00022801"/>
    </source>
</evidence>
<dbReference type="Gene3D" id="3.90.1720.10">
    <property type="entry name" value="endopeptidase domain like (from Nostoc punctiforme)"/>
    <property type="match status" value="1"/>
</dbReference>
<dbReference type="PANTHER" id="PTHR47359:SF3">
    <property type="entry name" value="NLP_P60 DOMAIN-CONTAINING PROTEIN-RELATED"/>
    <property type="match status" value="1"/>
</dbReference>
<accession>A0A1G8YS48</accession>
<keyword evidence="3" id="KW-0378">Hydrolase</keyword>
<keyword evidence="7" id="KW-1185">Reference proteome</keyword>
<gene>
    <name evidence="6" type="ORF">SAMN05216257_101440</name>
</gene>
<name>A0A1G8YS48_9RHOB</name>
<dbReference type="InterPro" id="IPR038765">
    <property type="entry name" value="Papain-like_cys_pep_sf"/>
</dbReference>
<dbReference type="PANTHER" id="PTHR47359">
    <property type="entry name" value="PEPTIDOGLYCAN DL-ENDOPEPTIDASE CWLO"/>
    <property type="match status" value="1"/>
</dbReference>
<dbReference type="Pfam" id="PF18348">
    <property type="entry name" value="SH3_16"/>
    <property type="match status" value="1"/>
</dbReference>
<proteinExistence type="inferred from homology"/>
<sequence length="276" mass="29883">MRRDRRSIPANERVVHVSLAAQAAGRRVTEGERRRIRLPVVDLCAAPGGPRDKQMLFGHAFRLLEAREGWGFGFDEGDGYVGWLPLDALAPDVTPTHRVRVRATHLYTAPDIKAREREALSFASELAVEGEEGAFCAISGGGFVPRAHIEPLAARAEDPIAIAEMFLGTPYLWGGNSAFGIDCSGLVQLALRAAGQPCPRDSDQQEETVGRAIETREDLRGGDLVFWKGHVGMMADEATLIHANAHHMAVVREPLAEARARIVAAGGGPVTSCRRP</sequence>
<feature type="domain" description="NlpC/P60" evidence="5">
    <location>
        <begin position="153"/>
        <end position="276"/>
    </location>
</feature>
<evidence type="ECO:0000259" key="5">
    <source>
        <dbReference type="PROSITE" id="PS51935"/>
    </source>
</evidence>
<dbReference type="InterPro" id="IPR051794">
    <property type="entry name" value="PG_Endopeptidase_C40"/>
</dbReference>
<dbReference type="Proteomes" id="UP000199328">
    <property type="component" value="Unassembled WGS sequence"/>
</dbReference>
<keyword evidence="2" id="KW-0645">Protease</keyword>
<dbReference type="PROSITE" id="PS51935">
    <property type="entry name" value="NLPC_P60"/>
    <property type="match status" value="1"/>
</dbReference>
<dbReference type="AlphaFoldDB" id="A0A1G8YS48"/>